<sequence length="105" mass="11765">MMPTQRTCGEAMQAGGAWQTFPRREDKPERREHTVALLDLDPWIAEPRLEVGEDLHRVPLLDGEHTTSMGTSLAAAEAEAVHQESSFRILCSSTKAKIEEQSQYT</sequence>
<keyword evidence="3" id="KW-1185">Reference proteome</keyword>
<dbReference type="AlphaFoldDB" id="A0AAN9NHL6"/>
<comment type="caution">
    <text evidence="2">The sequence shown here is derived from an EMBL/GenBank/DDBJ whole genome shotgun (WGS) entry which is preliminary data.</text>
</comment>
<proteinExistence type="predicted"/>
<dbReference type="EMBL" id="JAYMYR010000003">
    <property type="protein sequence ID" value="KAK7373455.1"/>
    <property type="molecule type" value="Genomic_DNA"/>
</dbReference>
<reference evidence="2 3" key="1">
    <citation type="submission" date="2024-01" db="EMBL/GenBank/DDBJ databases">
        <title>The genomes of 5 underutilized Papilionoideae crops provide insights into root nodulation and disease resistanc.</title>
        <authorList>
            <person name="Jiang F."/>
        </authorList>
    </citation>
    <scope>NUCLEOTIDE SEQUENCE [LARGE SCALE GENOMIC DNA]</scope>
    <source>
        <strain evidence="2">JINMINGXINNONG_FW02</strain>
        <tissue evidence="2">Leaves</tissue>
    </source>
</reference>
<evidence type="ECO:0000313" key="3">
    <source>
        <dbReference type="Proteomes" id="UP001374584"/>
    </source>
</evidence>
<organism evidence="2 3">
    <name type="scientific">Phaseolus coccineus</name>
    <name type="common">Scarlet runner bean</name>
    <name type="synonym">Phaseolus multiflorus</name>
    <dbReference type="NCBI Taxonomy" id="3886"/>
    <lineage>
        <taxon>Eukaryota</taxon>
        <taxon>Viridiplantae</taxon>
        <taxon>Streptophyta</taxon>
        <taxon>Embryophyta</taxon>
        <taxon>Tracheophyta</taxon>
        <taxon>Spermatophyta</taxon>
        <taxon>Magnoliopsida</taxon>
        <taxon>eudicotyledons</taxon>
        <taxon>Gunneridae</taxon>
        <taxon>Pentapetalae</taxon>
        <taxon>rosids</taxon>
        <taxon>fabids</taxon>
        <taxon>Fabales</taxon>
        <taxon>Fabaceae</taxon>
        <taxon>Papilionoideae</taxon>
        <taxon>50 kb inversion clade</taxon>
        <taxon>NPAAA clade</taxon>
        <taxon>indigoferoid/millettioid clade</taxon>
        <taxon>Phaseoleae</taxon>
        <taxon>Phaseolus</taxon>
    </lineage>
</organism>
<dbReference type="Proteomes" id="UP001374584">
    <property type="component" value="Unassembled WGS sequence"/>
</dbReference>
<accession>A0AAN9NHL6</accession>
<gene>
    <name evidence="2" type="ORF">VNO80_06863</name>
</gene>
<evidence type="ECO:0000256" key="1">
    <source>
        <dbReference type="SAM" id="MobiDB-lite"/>
    </source>
</evidence>
<feature type="region of interest" description="Disordered" evidence="1">
    <location>
        <begin position="1"/>
        <end position="30"/>
    </location>
</feature>
<name>A0AAN9NHL6_PHACN</name>
<evidence type="ECO:0000313" key="2">
    <source>
        <dbReference type="EMBL" id="KAK7373455.1"/>
    </source>
</evidence>
<protein>
    <submittedName>
        <fullName evidence="2">Uncharacterized protein</fullName>
    </submittedName>
</protein>